<dbReference type="VEuPathDB" id="FungiDB:MUCCIDRAFT_178685"/>
<gene>
    <name evidence="1" type="ORF">MUCCIDRAFT_178685</name>
</gene>
<evidence type="ECO:0000313" key="2">
    <source>
        <dbReference type="Proteomes" id="UP000077051"/>
    </source>
</evidence>
<dbReference type="Proteomes" id="UP000077051">
    <property type="component" value="Unassembled WGS sequence"/>
</dbReference>
<keyword evidence="2" id="KW-1185">Reference proteome</keyword>
<protein>
    <submittedName>
        <fullName evidence="1">Uncharacterized protein</fullName>
    </submittedName>
</protein>
<name>A0A168LDM5_MUCCL</name>
<dbReference type="EMBL" id="AMYB01000004">
    <property type="protein sequence ID" value="OAD03405.1"/>
    <property type="molecule type" value="Genomic_DNA"/>
</dbReference>
<evidence type="ECO:0000313" key="1">
    <source>
        <dbReference type="EMBL" id="OAD03405.1"/>
    </source>
</evidence>
<comment type="caution">
    <text evidence="1">The sequence shown here is derived from an EMBL/GenBank/DDBJ whole genome shotgun (WGS) entry which is preliminary data.</text>
</comment>
<sequence>MKSAYSWRNQSNTRQLKSAHAIQPLLLIFSPHDHCLKLPTTSTVSHTYLFSVHVWIEQHWVD</sequence>
<proteinExistence type="predicted"/>
<dbReference type="AlphaFoldDB" id="A0A168LDM5"/>
<reference evidence="1 2" key="1">
    <citation type="submission" date="2015-06" db="EMBL/GenBank/DDBJ databases">
        <title>Expansion of signal transduction pathways in fungi by whole-genome duplication.</title>
        <authorList>
            <consortium name="DOE Joint Genome Institute"/>
            <person name="Corrochano L.M."/>
            <person name="Kuo A."/>
            <person name="Marcet-Houben M."/>
            <person name="Polaino S."/>
            <person name="Salamov A."/>
            <person name="Villalobos J.M."/>
            <person name="Alvarez M.I."/>
            <person name="Avalos J."/>
            <person name="Benito E.P."/>
            <person name="Benoit I."/>
            <person name="Burger G."/>
            <person name="Camino L.P."/>
            <person name="Canovas D."/>
            <person name="Cerda-Olmedo E."/>
            <person name="Cheng J.-F."/>
            <person name="Dominguez A."/>
            <person name="Elias M."/>
            <person name="Eslava A.P."/>
            <person name="Glaser F."/>
            <person name="Grimwood J."/>
            <person name="Gutierrez G."/>
            <person name="Heitman J."/>
            <person name="Henrissat B."/>
            <person name="Iturriaga E.A."/>
            <person name="Lang B.F."/>
            <person name="Lavin J.L."/>
            <person name="Lee S."/>
            <person name="Li W."/>
            <person name="Lindquist E."/>
            <person name="Lopez-Garcia S."/>
            <person name="Luque E.M."/>
            <person name="Marcos A.T."/>
            <person name="Martin J."/>
            <person name="Mccluskey K."/>
            <person name="Medina H.R."/>
            <person name="Miralles-Duran A."/>
            <person name="Miyazaki A."/>
            <person name="Munoz-Torres E."/>
            <person name="Oguiza J.A."/>
            <person name="Ohm R."/>
            <person name="Olmedo M."/>
            <person name="Orejas M."/>
            <person name="Ortiz-Castellanos L."/>
            <person name="Pisabarro A.G."/>
            <person name="Rodriguez-Romero J."/>
            <person name="Ruiz-Herrera J."/>
            <person name="Ruiz-Vazquez R."/>
            <person name="Sanz C."/>
            <person name="Schackwitz W."/>
            <person name="Schmutz J."/>
            <person name="Shahriari M."/>
            <person name="Shelest E."/>
            <person name="Silva-Franco F."/>
            <person name="Soanes D."/>
            <person name="Syed K."/>
            <person name="Tagua V.G."/>
            <person name="Talbot N.J."/>
            <person name="Thon M."/>
            <person name="De Vries R.P."/>
            <person name="Wiebenga A."/>
            <person name="Yadav J.S."/>
            <person name="Braun E.L."/>
            <person name="Baker S."/>
            <person name="Garre V."/>
            <person name="Horwitz B."/>
            <person name="Torres-Martinez S."/>
            <person name="Idnurm A."/>
            <person name="Herrera-Estrella A."/>
            <person name="Gabaldon T."/>
            <person name="Grigoriev I.V."/>
        </authorList>
    </citation>
    <scope>NUCLEOTIDE SEQUENCE [LARGE SCALE GENOMIC DNA]</scope>
    <source>
        <strain evidence="1 2">CBS 277.49</strain>
    </source>
</reference>
<organism evidence="1 2">
    <name type="scientific">Mucor lusitanicus CBS 277.49</name>
    <dbReference type="NCBI Taxonomy" id="747725"/>
    <lineage>
        <taxon>Eukaryota</taxon>
        <taxon>Fungi</taxon>
        <taxon>Fungi incertae sedis</taxon>
        <taxon>Mucoromycota</taxon>
        <taxon>Mucoromycotina</taxon>
        <taxon>Mucoromycetes</taxon>
        <taxon>Mucorales</taxon>
        <taxon>Mucorineae</taxon>
        <taxon>Mucoraceae</taxon>
        <taxon>Mucor</taxon>
    </lineage>
</organism>
<accession>A0A168LDM5</accession>